<comment type="caution">
    <text evidence="2">The sequence shown here is derived from an EMBL/GenBank/DDBJ whole genome shotgun (WGS) entry which is preliminary data.</text>
</comment>
<dbReference type="Proteomes" id="UP001341840">
    <property type="component" value="Unassembled WGS sequence"/>
</dbReference>
<dbReference type="EMBL" id="JASCZI010060475">
    <property type="protein sequence ID" value="MED6132483.1"/>
    <property type="molecule type" value="Genomic_DNA"/>
</dbReference>
<gene>
    <name evidence="2" type="ORF">PIB30_019458</name>
</gene>
<organism evidence="2 3">
    <name type="scientific">Stylosanthes scabra</name>
    <dbReference type="NCBI Taxonomy" id="79078"/>
    <lineage>
        <taxon>Eukaryota</taxon>
        <taxon>Viridiplantae</taxon>
        <taxon>Streptophyta</taxon>
        <taxon>Embryophyta</taxon>
        <taxon>Tracheophyta</taxon>
        <taxon>Spermatophyta</taxon>
        <taxon>Magnoliopsida</taxon>
        <taxon>eudicotyledons</taxon>
        <taxon>Gunneridae</taxon>
        <taxon>Pentapetalae</taxon>
        <taxon>rosids</taxon>
        <taxon>fabids</taxon>
        <taxon>Fabales</taxon>
        <taxon>Fabaceae</taxon>
        <taxon>Papilionoideae</taxon>
        <taxon>50 kb inversion clade</taxon>
        <taxon>dalbergioids sensu lato</taxon>
        <taxon>Dalbergieae</taxon>
        <taxon>Pterocarpus clade</taxon>
        <taxon>Stylosanthes</taxon>
    </lineage>
</organism>
<feature type="transmembrane region" description="Helical" evidence="1">
    <location>
        <begin position="64"/>
        <end position="87"/>
    </location>
</feature>
<evidence type="ECO:0000256" key="1">
    <source>
        <dbReference type="SAM" id="Phobius"/>
    </source>
</evidence>
<accession>A0ABU6S8V9</accession>
<evidence type="ECO:0000313" key="3">
    <source>
        <dbReference type="Proteomes" id="UP001341840"/>
    </source>
</evidence>
<keyword evidence="3" id="KW-1185">Reference proteome</keyword>
<proteinExistence type="predicted"/>
<keyword evidence="1" id="KW-1133">Transmembrane helix</keyword>
<keyword evidence="1" id="KW-0472">Membrane</keyword>
<sequence>MENAATHFKSSDVDEDYHCLKYRRQVSFLNCLIHPFPKGSICACSRSHLQTARLFHSNHMSQSYLYHLTFTPFLELTMSLSLLFIVLGSADLNLWQGATDPVQGATDPVQFQATIGESVAPCHGLVNSFQGAIDSIEMWNGAI</sequence>
<name>A0ABU6S8V9_9FABA</name>
<reference evidence="2 3" key="1">
    <citation type="journal article" date="2023" name="Plants (Basel)">
        <title>Bridging the Gap: Combining Genomics and Transcriptomics Approaches to Understand Stylosanthes scabra, an Orphan Legume from the Brazilian Caatinga.</title>
        <authorList>
            <person name="Ferreira-Neto J.R.C."/>
            <person name="da Silva M.D."/>
            <person name="Binneck E."/>
            <person name="de Melo N.F."/>
            <person name="da Silva R.H."/>
            <person name="de Melo A.L.T.M."/>
            <person name="Pandolfi V."/>
            <person name="Bustamante F.O."/>
            <person name="Brasileiro-Vidal A.C."/>
            <person name="Benko-Iseppon A.M."/>
        </authorList>
    </citation>
    <scope>NUCLEOTIDE SEQUENCE [LARGE SCALE GENOMIC DNA]</scope>
    <source>
        <tissue evidence="2">Leaves</tissue>
    </source>
</reference>
<keyword evidence="1" id="KW-0812">Transmembrane</keyword>
<protein>
    <submittedName>
        <fullName evidence="2">Uncharacterized protein</fullName>
    </submittedName>
</protein>
<evidence type="ECO:0000313" key="2">
    <source>
        <dbReference type="EMBL" id="MED6132483.1"/>
    </source>
</evidence>